<feature type="domain" description="Transglutaminase-like" evidence="2">
    <location>
        <begin position="406"/>
        <end position="475"/>
    </location>
</feature>
<dbReference type="InterPro" id="IPR002931">
    <property type="entry name" value="Transglutaminase-like"/>
</dbReference>
<reference evidence="4" key="1">
    <citation type="journal article" date="2019" name="Int. J. Syst. Evol. Microbiol.">
        <title>The Global Catalogue of Microorganisms (GCM) 10K type strain sequencing project: providing services to taxonomists for standard genome sequencing and annotation.</title>
        <authorList>
            <consortium name="The Broad Institute Genomics Platform"/>
            <consortium name="The Broad Institute Genome Sequencing Center for Infectious Disease"/>
            <person name="Wu L."/>
            <person name="Ma J."/>
        </authorList>
    </citation>
    <scope>NUCLEOTIDE SEQUENCE [LARGE SCALE GENOMIC DNA]</scope>
    <source>
        <strain evidence="4">CGMCC 1.12923</strain>
    </source>
</reference>
<comment type="caution">
    <text evidence="3">The sequence shown here is derived from an EMBL/GenBank/DDBJ whole genome shotgun (WGS) entry which is preliminary data.</text>
</comment>
<evidence type="ECO:0000313" key="4">
    <source>
        <dbReference type="Proteomes" id="UP000614272"/>
    </source>
</evidence>
<dbReference type="InterPro" id="IPR052901">
    <property type="entry name" value="Bact_TGase-like"/>
</dbReference>
<evidence type="ECO:0000256" key="1">
    <source>
        <dbReference type="SAM" id="Phobius"/>
    </source>
</evidence>
<dbReference type="Pfam" id="PF11992">
    <property type="entry name" value="TgpA_N"/>
    <property type="match status" value="1"/>
</dbReference>
<feature type="transmembrane region" description="Helical" evidence="1">
    <location>
        <begin position="108"/>
        <end position="126"/>
    </location>
</feature>
<evidence type="ECO:0000259" key="2">
    <source>
        <dbReference type="SMART" id="SM00460"/>
    </source>
</evidence>
<dbReference type="PANTHER" id="PTHR42736:SF1">
    <property type="entry name" value="PROTEIN-GLUTAMINE GAMMA-GLUTAMYLTRANSFERASE"/>
    <property type="match status" value="1"/>
</dbReference>
<dbReference type="Pfam" id="PF01841">
    <property type="entry name" value="Transglut_core"/>
    <property type="match status" value="1"/>
</dbReference>
<feature type="transmembrane region" description="Helical" evidence="1">
    <location>
        <begin position="34"/>
        <end position="53"/>
    </location>
</feature>
<feature type="transmembrane region" description="Helical" evidence="1">
    <location>
        <begin position="65"/>
        <end position="88"/>
    </location>
</feature>
<name>A0ABQ1RND4_9ALTE</name>
<feature type="transmembrane region" description="Helical" evidence="1">
    <location>
        <begin position="12"/>
        <end position="28"/>
    </location>
</feature>
<dbReference type="RefSeq" id="WP_188503308.1">
    <property type="nucleotide sequence ID" value="NZ_BMGJ01000017.1"/>
</dbReference>
<evidence type="ECO:0000313" key="3">
    <source>
        <dbReference type="EMBL" id="GGD75733.1"/>
    </source>
</evidence>
<dbReference type="InterPro" id="IPR038765">
    <property type="entry name" value="Papain-like_cys_pep_sf"/>
</dbReference>
<sequence>MVRLNPSAYNKAHLLLTLVLCISSFTLTEPLETWILLIVCCATIIRFSLFMNWQKHQISLRTLNLLAILSAIVLATFGWQLGLLLGMLNLLVLASSLKLMLLASRRDYFQLISIQFFLIGTGLVFNQNIAFSLLYGALTMMLLLSLAFHISPVNTWSGQIKRTGKLCLQAVPLCIMLFLVTPKLGPMWQMPVGKGGETGLSDKVTPGDLSQLARSSDLAFRVNFDDDIPVMSERYWRALVLEDFDGKSWQVAPFRERIRQRYQRTNHIFTPRTSGPGIAYQVLSEPSKNPWLFGLDLAVTRDNTIWQGREYQLISRYPLQSGISYRVRSYTQAPLLPDVELLDRRLNLQLPEQGNPRTREWAANLRQRHDSDKAFIGAVSNYFQEQEFRYTLNPSPMPTNAMDQFLFEDRAGFCVHYAGAMAYALRLGGIPARMVTGYLGGEMRGEEYMSVYQYDAHAWVEWLSENGWQRLDPTALVSPLRLEFGLQRAVEYEDSFMQGSALSRLQQLAWVNELRMLLADMDYLWSRWILGFDRDNQEDMLKALLGEVTPLRLALAGAALVLFTALLLAIYQYKHWLVIRHSSPAYYYHKGLRLLERSDIERPRWMGPQDFNSLVQQQQPAHVARQFDKMTRCYLRSSYETRDDAEQQILKKRMRFLLAKLKKALKKKPPAKRQGF</sequence>
<keyword evidence="4" id="KW-1185">Reference proteome</keyword>
<keyword evidence="1" id="KW-0812">Transmembrane</keyword>
<keyword evidence="1" id="KW-0472">Membrane</keyword>
<dbReference type="Gene3D" id="3.10.620.30">
    <property type="match status" value="1"/>
</dbReference>
<dbReference type="SUPFAM" id="SSF54001">
    <property type="entry name" value="Cysteine proteinases"/>
    <property type="match status" value="1"/>
</dbReference>
<proteinExistence type="predicted"/>
<dbReference type="PANTHER" id="PTHR42736">
    <property type="entry name" value="PROTEIN-GLUTAMINE GAMMA-GLUTAMYLTRANSFERASE"/>
    <property type="match status" value="1"/>
</dbReference>
<dbReference type="Proteomes" id="UP000614272">
    <property type="component" value="Unassembled WGS sequence"/>
</dbReference>
<gene>
    <name evidence="3" type="ORF">GCM10011357_33430</name>
</gene>
<protein>
    <submittedName>
        <fullName evidence="3">Transglutaminase</fullName>
    </submittedName>
</protein>
<accession>A0ABQ1RND4</accession>
<feature type="transmembrane region" description="Helical" evidence="1">
    <location>
        <begin position="133"/>
        <end position="151"/>
    </location>
</feature>
<dbReference type="EMBL" id="BMGJ01000017">
    <property type="protein sequence ID" value="GGD75733.1"/>
    <property type="molecule type" value="Genomic_DNA"/>
</dbReference>
<keyword evidence="1" id="KW-1133">Transmembrane helix</keyword>
<feature type="transmembrane region" description="Helical" evidence="1">
    <location>
        <begin position="551"/>
        <end position="573"/>
    </location>
</feature>
<dbReference type="InterPro" id="IPR021878">
    <property type="entry name" value="TgpA_N"/>
</dbReference>
<organism evidence="3 4">
    <name type="scientific">Lacimicrobium alkaliphilum</name>
    <dbReference type="NCBI Taxonomy" id="1526571"/>
    <lineage>
        <taxon>Bacteria</taxon>
        <taxon>Pseudomonadati</taxon>
        <taxon>Pseudomonadota</taxon>
        <taxon>Gammaproteobacteria</taxon>
        <taxon>Alteromonadales</taxon>
        <taxon>Alteromonadaceae</taxon>
        <taxon>Lacimicrobium</taxon>
    </lineage>
</organism>
<dbReference type="SMART" id="SM00460">
    <property type="entry name" value="TGc"/>
    <property type="match status" value="1"/>
</dbReference>